<dbReference type="GO" id="GO:0009055">
    <property type="term" value="F:electron transfer activity"/>
    <property type="evidence" value="ECO:0007669"/>
    <property type="project" value="InterPro"/>
</dbReference>
<gene>
    <name evidence="8" type="ORF">SAMN04488042_101474</name>
</gene>
<evidence type="ECO:0000256" key="1">
    <source>
        <dbReference type="ARBA" id="ARBA00022448"/>
    </source>
</evidence>
<dbReference type="InterPro" id="IPR009056">
    <property type="entry name" value="Cyt_c-like_dom"/>
</dbReference>
<dbReference type="GO" id="GO:0046872">
    <property type="term" value="F:metal ion binding"/>
    <property type="evidence" value="ECO:0007669"/>
    <property type="project" value="UniProtKB-KW"/>
</dbReference>
<keyword evidence="4" id="KW-0249">Electron transport</keyword>
<feature type="domain" description="Cytochrome c" evidence="7">
    <location>
        <begin position="76"/>
        <end position="175"/>
    </location>
</feature>
<dbReference type="Pfam" id="PF00034">
    <property type="entry name" value="Cytochrom_C"/>
    <property type="match status" value="1"/>
</dbReference>
<sequence>MFDTMTMTKVLGAFCGALLIYLLGAWAAETIYHTGPSGHGDGHAQQAYVIEVEGEEGHGAAEEEAGPTLEELLASADVAKGAKAFSKCKACHKIEDGANATGPHLYGVVGRAVGSVDGFGYSGNLVAVADTWSPENLDAFIENPKGFAPGTKMSFSGMKKASDRANLIAYLDSLDD</sequence>
<dbReference type="SUPFAM" id="SSF46626">
    <property type="entry name" value="Cytochrome c"/>
    <property type="match status" value="1"/>
</dbReference>
<evidence type="ECO:0000256" key="2">
    <source>
        <dbReference type="ARBA" id="ARBA00022617"/>
    </source>
</evidence>
<keyword evidence="3 6" id="KW-0479">Metal-binding</keyword>
<organism evidence="8 9">
    <name type="scientific">Shimia aestuarii</name>
    <dbReference type="NCBI Taxonomy" id="254406"/>
    <lineage>
        <taxon>Bacteria</taxon>
        <taxon>Pseudomonadati</taxon>
        <taxon>Pseudomonadota</taxon>
        <taxon>Alphaproteobacteria</taxon>
        <taxon>Rhodobacterales</taxon>
        <taxon>Roseobacteraceae</taxon>
    </lineage>
</organism>
<keyword evidence="9" id="KW-1185">Reference proteome</keyword>
<keyword evidence="5 6" id="KW-0408">Iron</keyword>
<dbReference type="STRING" id="254406.SAMN04488042_101474"/>
<dbReference type="OrthoDB" id="9805828at2"/>
<evidence type="ECO:0000313" key="9">
    <source>
        <dbReference type="Proteomes" id="UP000199144"/>
    </source>
</evidence>
<evidence type="ECO:0000256" key="3">
    <source>
        <dbReference type="ARBA" id="ARBA00022723"/>
    </source>
</evidence>
<dbReference type="InterPro" id="IPR036909">
    <property type="entry name" value="Cyt_c-like_dom_sf"/>
</dbReference>
<keyword evidence="2 6" id="KW-0349">Heme</keyword>
<accession>A0A1I4I7K4</accession>
<dbReference type="EMBL" id="FOTQ01000001">
    <property type="protein sequence ID" value="SFL50398.1"/>
    <property type="molecule type" value="Genomic_DNA"/>
</dbReference>
<evidence type="ECO:0000256" key="4">
    <source>
        <dbReference type="ARBA" id="ARBA00022982"/>
    </source>
</evidence>
<evidence type="ECO:0000256" key="5">
    <source>
        <dbReference type="ARBA" id="ARBA00023004"/>
    </source>
</evidence>
<name>A0A1I4I7K4_9RHOB</name>
<protein>
    <submittedName>
        <fullName evidence="8">Cytochrome c</fullName>
    </submittedName>
</protein>
<dbReference type="RefSeq" id="WP_093090511.1">
    <property type="nucleotide sequence ID" value="NZ_FOTQ01000001.1"/>
</dbReference>
<evidence type="ECO:0000256" key="6">
    <source>
        <dbReference type="PROSITE-ProRule" id="PRU00433"/>
    </source>
</evidence>
<dbReference type="PROSITE" id="PS51007">
    <property type="entry name" value="CYTC"/>
    <property type="match status" value="1"/>
</dbReference>
<dbReference type="PRINTS" id="PR00604">
    <property type="entry name" value="CYTCHRMECIAB"/>
</dbReference>
<dbReference type="InterPro" id="IPR002327">
    <property type="entry name" value="Cyt_c_1A/1B"/>
</dbReference>
<dbReference type="PANTHER" id="PTHR11961">
    <property type="entry name" value="CYTOCHROME C"/>
    <property type="match status" value="1"/>
</dbReference>
<keyword evidence="1" id="KW-0813">Transport</keyword>
<dbReference type="Proteomes" id="UP000199144">
    <property type="component" value="Unassembled WGS sequence"/>
</dbReference>
<proteinExistence type="predicted"/>
<evidence type="ECO:0000259" key="7">
    <source>
        <dbReference type="PROSITE" id="PS51007"/>
    </source>
</evidence>
<dbReference type="Gene3D" id="1.10.760.10">
    <property type="entry name" value="Cytochrome c-like domain"/>
    <property type="match status" value="1"/>
</dbReference>
<dbReference type="GO" id="GO:0020037">
    <property type="term" value="F:heme binding"/>
    <property type="evidence" value="ECO:0007669"/>
    <property type="project" value="InterPro"/>
</dbReference>
<evidence type="ECO:0000313" key="8">
    <source>
        <dbReference type="EMBL" id="SFL50398.1"/>
    </source>
</evidence>
<dbReference type="AlphaFoldDB" id="A0A1I4I7K4"/>
<reference evidence="8 9" key="1">
    <citation type="submission" date="2016-10" db="EMBL/GenBank/DDBJ databases">
        <authorList>
            <person name="de Groot N.N."/>
        </authorList>
    </citation>
    <scope>NUCLEOTIDE SEQUENCE [LARGE SCALE GENOMIC DNA]</scope>
    <source>
        <strain evidence="8 9">DSM 15283</strain>
    </source>
</reference>